<dbReference type="PATRIC" id="fig|1303.80.peg.1225"/>
<evidence type="ECO:0000313" key="2">
    <source>
        <dbReference type="EMBL" id="MCY7060906.1"/>
    </source>
</evidence>
<dbReference type="Proteomes" id="UP001207177">
    <property type="component" value="Unassembled WGS sequence"/>
</dbReference>
<gene>
    <name evidence="2" type="ORF">MK395_08865</name>
    <name evidence="1" type="ORF">SORDD30_01788</name>
</gene>
<accession>A0A139Q4I3</accession>
<comment type="caution">
    <text evidence="1">The sequence shown here is derived from an EMBL/GenBank/DDBJ whole genome shotgun (WGS) entry which is preliminary data.</text>
</comment>
<organism evidence="1 3">
    <name type="scientific">Streptococcus oralis</name>
    <dbReference type="NCBI Taxonomy" id="1303"/>
    <lineage>
        <taxon>Bacteria</taxon>
        <taxon>Bacillati</taxon>
        <taxon>Bacillota</taxon>
        <taxon>Bacilli</taxon>
        <taxon>Lactobacillales</taxon>
        <taxon>Streptococcaceae</taxon>
        <taxon>Streptococcus</taxon>
    </lineage>
</organism>
<dbReference type="SUPFAM" id="SSF55961">
    <property type="entry name" value="Bet v1-like"/>
    <property type="match status" value="1"/>
</dbReference>
<reference evidence="2" key="3">
    <citation type="submission" date="2022-02" db="EMBL/GenBank/DDBJ databases">
        <authorList>
            <person name="Christensen J.J.E."/>
            <person name="Jensen C.S."/>
            <person name="Nielsen X.C."/>
            <person name="Dargis R."/>
        </authorList>
    </citation>
    <scope>NUCLEOTIDE SEQUENCE</scope>
    <source>
        <strain evidence="2">K16259064</strain>
    </source>
</reference>
<dbReference type="RefSeq" id="WP_000395827.1">
    <property type="nucleotide sequence ID" value="NZ_JAKUVW010000005.1"/>
</dbReference>
<dbReference type="Gene3D" id="3.30.530.20">
    <property type="match status" value="1"/>
</dbReference>
<sequence>MEFSFSLNIRASKEDVWAYYENIEKWYDWEEDLKNITLKGGFETGSYGTMELEGMPPMEYQLTLVKPLEEFWDKTATPVGDILFGHQIIENNDGTVNVKHTVSLDSEDKQHLEFLSQVFSDVPHSIFILKNHLER</sequence>
<evidence type="ECO:0000313" key="4">
    <source>
        <dbReference type="Proteomes" id="UP001207177"/>
    </source>
</evidence>
<dbReference type="EMBL" id="JAKUVW010000005">
    <property type="protein sequence ID" value="MCY7060906.1"/>
    <property type="molecule type" value="Genomic_DNA"/>
</dbReference>
<evidence type="ECO:0000313" key="1">
    <source>
        <dbReference type="EMBL" id="KXT97132.1"/>
    </source>
</evidence>
<protein>
    <submittedName>
        <fullName evidence="2">Polyketide cyclase</fullName>
    </submittedName>
</protein>
<name>A0A139Q4I3_STROR</name>
<proteinExistence type="predicted"/>
<reference evidence="2 4" key="2">
    <citation type="journal article" date="2022" name="Med Res Arch">
        <title>Genomic identification of streptococcal strains and relation to clinical characteristics. A substudy to The Partial Oral Treatment of Endocarditis (POET) Trial.</title>
        <authorList>
            <person name="Christensen J."/>
            <person name="Jensen C."/>
            <person name="Dargis R."/>
            <person name="Nielsen X."/>
            <person name="Pries- Heje M."/>
            <person name="Wiingaard C."/>
            <person name="Ihlemann N."/>
            <person name="Gill S."/>
            <person name="Bruun N."/>
            <person name="Elming H."/>
            <person name="Povlsen J."/>
            <person name="Madsen T."/>
            <person name="Jensen K."/>
            <person name="Fuursted K."/>
            <person name="Ostergaard L."/>
            <person name="Christiansen U."/>
            <person name="Rosenvinge F."/>
            <person name="Helweg-Larsen J."/>
            <person name="Fosbol E."/>
            <person name="Kober L."/>
            <person name="Torp-Pedersen C."/>
            <person name="Tonder N."/>
            <person name="Moser C."/>
            <person name="Iversen K."/>
            <person name="Bundgaard H."/>
        </authorList>
    </citation>
    <scope>NUCLEOTIDE SEQUENCE [LARGE SCALE GENOMIC DNA]</scope>
    <source>
        <strain evidence="2 4">K16259064</strain>
    </source>
</reference>
<dbReference type="Proteomes" id="UP000070220">
    <property type="component" value="Unassembled WGS sequence"/>
</dbReference>
<dbReference type="EMBL" id="LQRP01000050">
    <property type="protein sequence ID" value="KXT97132.1"/>
    <property type="molecule type" value="Genomic_DNA"/>
</dbReference>
<reference evidence="1 3" key="1">
    <citation type="submission" date="2016-01" db="EMBL/GenBank/DDBJ databases">
        <title>Highly variable Streptococcus oralis are common among viridans streptococci isolated from primates.</title>
        <authorList>
            <person name="Denapaite D."/>
            <person name="Rieger M."/>
            <person name="Koendgen S."/>
            <person name="Brueckner R."/>
            <person name="Ochigava I."/>
            <person name="Kappeler P."/>
            <person name="Maetz-Rensing K."/>
            <person name="Leendertz F."/>
            <person name="Hakenbeck R."/>
        </authorList>
    </citation>
    <scope>NUCLEOTIDE SEQUENCE [LARGE SCALE GENOMIC DNA]</scope>
    <source>
        <strain evidence="1 3">DD30</strain>
    </source>
</reference>
<dbReference type="AlphaFoldDB" id="A0A139Q4I3"/>
<evidence type="ECO:0000313" key="3">
    <source>
        <dbReference type="Proteomes" id="UP000070220"/>
    </source>
</evidence>
<dbReference type="InterPro" id="IPR023393">
    <property type="entry name" value="START-like_dom_sf"/>
</dbReference>